<feature type="region of interest" description="Disordered" evidence="1">
    <location>
        <begin position="367"/>
        <end position="482"/>
    </location>
</feature>
<dbReference type="PROSITE" id="PS51762">
    <property type="entry name" value="GH16_2"/>
    <property type="match status" value="1"/>
</dbReference>
<keyword evidence="2" id="KW-1133">Transmembrane helix</keyword>
<evidence type="ECO:0000256" key="3">
    <source>
        <dbReference type="SAM" id="SignalP"/>
    </source>
</evidence>
<evidence type="ECO:0000256" key="2">
    <source>
        <dbReference type="SAM" id="Phobius"/>
    </source>
</evidence>
<evidence type="ECO:0000313" key="6">
    <source>
        <dbReference type="Proteomes" id="UP000572817"/>
    </source>
</evidence>
<feature type="transmembrane region" description="Helical" evidence="2">
    <location>
        <begin position="503"/>
        <end position="520"/>
    </location>
</feature>
<dbReference type="GO" id="GO:0004553">
    <property type="term" value="F:hydrolase activity, hydrolyzing O-glycosyl compounds"/>
    <property type="evidence" value="ECO:0007669"/>
    <property type="project" value="InterPro"/>
</dbReference>
<dbReference type="PANTHER" id="PTHR10963">
    <property type="entry name" value="GLYCOSYL HYDROLASE-RELATED"/>
    <property type="match status" value="1"/>
</dbReference>
<accession>A0A8H4IS60</accession>
<dbReference type="Gene3D" id="2.60.120.200">
    <property type="match status" value="1"/>
</dbReference>
<keyword evidence="3" id="KW-0732">Signal</keyword>
<name>A0A8H4IS60_9PEZI</name>
<dbReference type="Pfam" id="PF26113">
    <property type="entry name" value="GH16_XgeA"/>
    <property type="match status" value="1"/>
</dbReference>
<feature type="signal peptide" evidence="3">
    <location>
        <begin position="1"/>
        <end position="19"/>
    </location>
</feature>
<sequence length="521" mass="54832">MARLTYPLLAALLIHSTSAGYTLVRDYAPNTFFDYFGFFDGDDPTHGTVQYQSRQGAEAKNLISTTDTSVRIGVDSTNKVSDLRPSVRLFSNETFNQGILLVDVKHMPSGCGTWPALWMLGDGEWPANGEIDIIEGANDQSANYMTLHTSEEDGEECSLTDIPESGGDGSGALGFSKKDYTGNVYTNECAWKPDTNDNSGCQIQAPTGQTAIYAGTGKTTNAVVPTFGEALNRAAGGTLAMQWTGSGIKIWFFGRTLAKPSDITAAIDLGSTVSPVTLAPSNDAWGKPLAHFSGPKCDWNKRFQDMRIVVNTDICGDWGAATWSSGTCPATTGYDSCEKFVKENPQAFTEAYWEFGAFRWFEWRDPEPVTTSTTSSSTSSTAAVTTVKMTKTRTATSNGSSSSSAVGDKSTSTAAPAAPTVIMSTVPAPSTTSRPFTYDPLPESAAPPSSTQAASSTNGNVAAETSVSSSSTSTPPADESKKGNAQYLVNGKLPLGGAGSVCVPWLMMAGVGLAGLVALAL</sequence>
<dbReference type="Proteomes" id="UP000572817">
    <property type="component" value="Unassembled WGS sequence"/>
</dbReference>
<evidence type="ECO:0000256" key="1">
    <source>
        <dbReference type="SAM" id="MobiDB-lite"/>
    </source>
</evidence>
<feature type="compositionally biased region" description="Low complexity" evidence="1">
    <location>
        <begin position="369"/>
        <end position="420"/>
    </location>
</feature>
<dbReference type="SUPFAM" id="SSF49899">
    <property type="entry name" value="Concanavalin A-like lectins/glucanases"/>
    <property type="match status" value="1"/>
</dbReference>
<evidence type="ECO:0000259" key="4">
    <source>
        <dbReference type="PROSITE" id="PS51762"/>
    </source>
</evidence>
<feature type="compositionally biased region" description="Low complexity" evidence="1">
    <location>
        <begin position="444"/>
        <end position="477"/>
    </location>
</feature>
<keyword evidence="2" id="KW-0812">Transmembrane</keyword>
<dbReference type="OrthoDB" id="192832at2759"/>
<keyword evidence="2" id="KW-0472">Membrane</keyword>
<gene>
    <name evidence="5" type="ORF">GTA08_BOTSDO06666</name>
</gene>
<keyword evidence="5" id="KW-0378">Hydrolase</keyword>
<evidence type="ECO:0000313" key="5">
    <source>
        <dbReference type="EMBL" id="KAF4306074.1"/>
    </source>
</evidence>
<dbReference type="EMBL" id="WWBZ02000040">
    <property type="protein sequence ID" value="KAF4306074.1"/>
    <property type="molecule type" value="Genomic_DNA"/>
</dbReference>
<dbReference type="AlphaFoldDB" id="A0A8H4IS60"/>
<dbReference type="InterPro" id="IPR000757">
    <property type="entry name" value="Beta-glucanase-like"/>
</dbReference>
<dbReference type="InterPro" id="IPR050546">
    <property type="entry name" value="Glycosyl_Hydrlase_16"/>
</dbReference>
<proteinExistence type="predicted"/>
<organism evidence="5 6">
    <name type="scientific">Botryosphaeria dothidea</name>
    <dbReference type="NCBI Taxonomy" id="55169"/>
    <lineage>
        <taxon>Eukaryota</taxon>
        <taxon>Fungi</taxon>
        <taxon>Dikarya</taxon>
        <taxon>Ascomycota</taxon>
        <taxon>Pezizomycotina</taxon>
        <taxon>Dothideomycetes</taxon>
        <taxon>Dothideomycetes incertae sedis</taxon>
        <taxon>Botryosphaeriales</taxon>
        <taxon>Botryosphaeriaceae</taxon>
        <taxon>Botryosphaeria</taxon>
    </lineage>
</organism>
<feature type="domain" description="GH16" evidence="4">
    <location>
        <begin position="1"/>
        <end position="308"/>
    </location>
</feature>
<dbReference type="InterPro" id="IPR013320">
    <property type="entry name" value="ConA-like_dom_sf"/>
</dbReference>
<feature type="chain" id="PRO_5034067273" evidence="3">
    <location>
        <begin position="20"/>
        <end position="521"/>
    </location>
</feature>
<dbReference type="PANTHER" id="PTHR10963:SF24">
    <property type="entry name" value="GLYCOSIDASE C21B10.07-RELATED"/>
    <property type="match status" value="1"/>
</dbReference>
<comment type="caution">
    <text evidence="5">The sequence shown here is derived from an EMBL/GenBank/DDBJ whole genome shotgun (WGS) entry which is preliminary data.</text>
</comment>
<keyword evidence="6" id="KW-1185">Reference proteome</keyword>
<protein>
    <submittedName>
        <fullName evidence="5">Glycoside hydrolase family 16</fullName>
    </submittedName>
</protein>
<reference evidence="5" key="1">
    <citation type="submission" date="2020-04" db="EMBL/GenBank/DDBJ databases">
        <title>Genome Assembly and Annotation of Botryosphaeria dothidea sdau 11-99, a Latent Pathogen of Apple Fruit Ring Rot in China.</title>
        <authorList>
            <person name="Yu C."/>
            <person name="Diao Y."/>
            <person name="Lu Q."/>
            <person name="Zhao J."/>
            <person name="Cui S."/>
            <person name="Peng C."/>
            <person name="He B."/>
            <person name="Liu H."/>
        </authorList>
    </citation>
    <scope>NUCLEOTIDE SEQUENCE [LARGE SCALE GENOMIC DNA]</scope>
    <source>
        <strain evidence="5">Sdau11-99</strain>
    </source>
</reference>
<dbReference type="GO" id="GO:0009251">
    <property type="term" value="P:glucan catabolic process"/>
    <property type="evidence" value="ECO:0007669"/>
    <property type="project" value="TreeGrafter"/>
</dbReference>